<organism evidence="2 3">
    <name type="scientific">Diploptera punctata</name>
    <name type="common">Pacific beetle cockroach</name>
    <dbReference type="NCBI Taxonomy" id="6984"/>
    <lineage>
        <taxon>Eukaryota</taxon>
        <taxon>Metazoa</taxon>
        <taxon>Ecdysozoa</taxon>
        <taxon>Arthropoda</taxon>
        <taxon>Hexapoda</taxon>
        <taxon>Insecta</taxon>
        <taxon>Pterygota</taxon>
        <taxon>Neoptera</taxon>
        <taxon>Polyneoptera</taxon>
        <taxon>Dictyoptera</taxon>
        <taxon>Blattodea</taxon>
        <taxon>Blaberoidea</taxon>
        <taxon>Blaberidae</taxon>
        <taxon>Diplopterinae</taxon>
        <taxon>Diploptera</taxon>
    </lineage>
</organism>
<feature type="transmembrane region" description="Helical" evidence="1">
    <location>
        <begin position="109"/>
        <end position="131"/>
    </location>
</feature>
<evidence type="ECO:0000256" key="1">
    <source>
        <dbReference type="SAM" id="Phobius"/>
    </source>
</evidence>
<comment type="caution">
    <text evidence="2">The sequence shown here is derived from an EMBL/GenBank/DDBJ whole genome shotgun (WGS) entry which is preliminary data.</text>
</comment>
<reference evidence="2" key="2">
    <citation type="submission" date="2023-05" db="EMBL/GenBank/DDBJ databases">
        <authorList>
            <person name="Fouks B."/>
        </authorList>
    </citation>
    <scope>NUCLEOTIDE SEQUENCE</scope>
    <source>
        <strain evidence="2">Stay&amp;Tobe</strain>
        <tissue evidence="2">Testes</tissue>
    </source>
</reference>
<dbReference type="Proteomes" id="UP001233999">
    <property type="component" value="Unassembled WGS sequence"/>
</dbReference>
<proteinExistence type="predicted"/>
<dbReference type="EMBL" id="JASPKZ010005683">
    <property type="protein sequence ID" value="KAJ9588410.1"/>
    <property type="molecule type" value="Genomic_DNA"/>
</dbReference>
<evidence type="ECO:0000313" key="3">
    <source>
        <dbReference type="Proteomes" id="UP001233999"/>
    </source>
</evidence>
<reference evidence="2" key="1">
    <citation type="journal article" date="2023" name="IScience">
        <title>Live-bearing cockroach genome reveals convergent evolutionary mechanisms linked to viviparity in insects and beyond.</title>
        <authorList>
            <person name="Fouks B."/>
            <person name="Harrison M.C."/>
            <person name="Mikhailova A.A."/>
            <person name="Marchal E."/>
            <person name="English S."/>
            <person name="Carruthers M."/>
            <person name="Jennings E.C."/>
            <person name="Chiamaka E.L."/>
            <person name="Frigard R.A."/>
            <person name="Pippel M."/>
            <person name="Attardo G.M."/>
            <person name="Benoit J.B."/>
            <person name="Bornberg-Bauer E."/>
            <person name="Tobe S.S."/>
        </authorList>
    </citation>
    <scope>NUCLEOTIDE SEQUENCE</scope>
    <source>
        <strain evidence="2">Stay&amp;Tobe</strain>
    </source>
</reference>
<name>A0AAD7ZWV3_DIPPU</name>
<keyword evidence="1" id="KW-0812">Transmembrane</keyword>
<feature type="non-terminal residue" evidence="2">
    <location>
        <position position="146"/>
    </location>
</feature>
<keyword evidence="3" id="KW-1185">Reference proteome</keyword>
<gene>
    <name evidence="2" type="ORF">L9F63_018222</name>
</gene>
<keyword evidence="1" id="KW-1133">Transmembrane helix</keyword>
<feature type="non-terminal residue" evidence="2">
    <location>
        <position position="1"/>
    </location>
</feature>
<protein>
    <submittedName>
        <fullName evidence="2">Uncharacterized protein</fullName>
    </submittedName>
</protein>
<accession>A0AAD7ZWV3</accession>
<dbReference type="AlphaFoldDB" id="A0AAD7ZWV3"/>
<keyword evidence="1" id="KW-0472">Membrane</keyword>
<sequence length="146" mass="16720">SGPSSMTCQTREALLIVTLPSLSFSVARKLLTCDLSIVKVSAPFHFTYGLPFFNRVNGCAYDVTNNDLCNLSFVVVFSYNGLKGYSPRPLEVILRETLQTIFFFRKKELFYLLSITSYYSNRCIHIFFVLFRLNYTLGFHGPKNAR</sequence>
<evidence type="ECO:0000313" key="2">
    <source>
        <dbReference type="EMBL" id="KAJ9588410.1"/>
    </source>
</evidence>